<evidence type="ECO:0000313" key="1">
    <source>
        <dbReference type="EMBL" id="MDR6300527.1"/>
    </source>
</evidence>
<keyword evidence="2" id="KW-1185">Reference proteome</keyword>
<reference evidence="1 2" key="1">
    <citation type="submission" date="2023-07" db="EMBL/GenBank/DDBJ databases">
        <title>Genomic Encyclopedia of Type Strains, Phase IV (KMG-IV): sequencing the most valuable type-strain genomes for metagenomic binning, comparative biology and taxonomic classification.</title>
        <authorList>
            <person name="Goeker M."/>
        </authorList>
    </citation>
    <scope>NUCLEOTIDE SEQUENCE [LARGE SCALE GENOMIC DNA]</scope>
    <source>
        <strain evidence="1 2">DSM 102814</strain>
    </source>
</reference>
<sequence>MNKKLLFIFGFILLTSCKNKSGEKIINTEKSFQMYELSEMAAYMENLYKQHAILKDKIEKGNAIDSLPFSFQPFYEAEFTDPRDNDEEFKRFALLFESTAKQITKDSLAVRKNYNNTIDVCISCHQQKCRGPISRIKKLYINQ</sequence>
<accession>A0ABU1K7S3</accession>
<gene>
    <name evidence="1" type="ORF">GGR31_001158</name>
</gene>
<dbReference type="Proteomes" id="UP001257659">
    <property type="component" value="Unassembled WGS sequence"/>
</dbReference>
<proteinExistence type="predicted"/>
<dbReference type="PROSITE" id="PS51257">
    <property type="entry name" value="PROKAR_LIPOPROTEIN"/>
    <property type="match status" value="1"/>
</dbReference>
<dbReference type="RefSeq" id="WP_309727431.1">
    <property type="nucleotide sequence ID" value="NZ_JAVDQA010000002.1"/>
</dbReference>
<name>A0ABU1K7S3_9FLAO</name>
<protein>
    <submittedName>
        <fullName evidence="1">Cytochrome c556</fullName>
    </submittedName>
</protein>
<organism evidence="1 2">
    <name type="scientific">Mesonia maritima</name>
    <dbReference type="NCBI Taxonomy" id="1793873"/>
    <lineage>
        <taxon>Bacteria</taxon>
        <taxon>Pseudomonadati</taxon>
        <taxon>Bacteroidota</taxon>
        <taxon>Flavobacteriia</taxon>
        <taxon>Flavobacteriales</taxon>
        <taxon>Flavobacteriaceae</taxon>
        <taxon>Mesonia</taxon>
    </lineage>
</organism>
<comment type="caution">
    <text evidence="1">The sequence shown here is derived from an EMBL/GenBank/DDBJ whole genome shotgun (WGS) entry which is preliminary data.</text>
</comment>
<evidence type="ECO:0000313" key="2">
    <source>
        <dbReference type="Proteomes" id="UP001257659"/>
    </source>
</evidence>
<dbReference type="EMBL" id="JAVDQA010000002">
    <property type="protein sequence ID" value="MDR6300527.1"/>
    <property type="molecule type" value="Genomic_DNA"/>
</dbReference>